<dbReference type="EMBL" id="JACHKT010000007">
    <property type="protein sequence ID" value="MBB6002718.1"/>
    <property type="molecule type" value="Genomic_DNA"/>
</dbReference>
<reference evidence="2 3" key="1">
    <citation type="submission" date="2020-08" db="EMBL/GenBank/DDBJ databases">
        <title>Functional genomics of gut bacteria from endangered species of beetles.</title>
        <authorList>
            <person name="Carlos-Shanley C."/>
        </authorList>
    </citation>
    <scope>NUCLEOTIDE SEQUENCE [LARGE SCALE GENOMIC DNA]</scope>
    <source>
        <strain evidence="2 3">S00070</strain>
    </source>
</reference>
<dbReference type="PROSITE" id="PS51257">
    <property type="entry name" value="PROKAR_LIPOPROTEIN"/>
    <property type="match status" value="1"/>
</dbReference>
<keyword evidence="1" id="KW-0472">Membrane</keyword>
<dbReference type="Proteomes" id="UP000524404">
    <property type="component" value="Unassembled WGS sequence"/>
</dbReference>
<dbReference type="RefSeq" id="WP_184132279.1">
    <property type="nucleotide sequence ID" value="NZ_JACHKT010000007.1"/>
</dbReference>
<keyword evidence="1" id="KW-0812">Transmembrane</keyword>
<keyword evidence="1" id="KW-1133">Transmembrane helix</keyword>
<evidence type="ECO:0000256" key="1">
    <source>
        <dbReference type="SAM" id="Phobius"/>
    </source>
</evidence>
<evidence type="ECO:0000313" key="2">
    <source>
        <dbReference type="EMBL" id="MBB6002718.1"/>
    </source>
</evidence>
<comment type="caution">
    <text evidence="2">The sequence shown here is derived from an EMBL/GenBank/DDBJ whole genome shotgun (WGS) entry which is preliminary data.</text>
</comment>
<organism evidence="2 3">
    <name type="scientific">Arcicella rosea</name>
    <dbReference type="NCBI Taxonomy" id="502909"/>
    <lineage>
        <taxon>Bacteria</taxon>
        <taxon>Pseudomonadati</taxon>
        <taxon>Bacteroidota</taxon>
        <taxon>Cytophagia</taxon>
        <taxon>Cytophagales</taxon>
        <taxon>Flectobacillaceae</taxon>
        <taxon>Arcicella</taxon>
    </lineage>
</organism>
<sequence length="85" mass="9677">MKKALLFIIFNLFAYPSLLACPVCESRQPKFLRGITHGAGPESNWDWIIVSSIALITLFTLIYSVKYLLKPESVESMPIKNLFLE</sequence>
<accession>A0A841EPR8</accession>
<proteinExistence type="predicted"/>
<gene>
    <name evidence="2" type="ORF">HNP25_001370</name>
</gene>
<protein>
    <submittedName>
        <fullName evidence="2">Uncharacterized protein</fullName>
    </submittedName>
</protein>
<name>A0A841EPR8_9BACT</name>
<dbReference type="AlphaFoldDB" id="A0A841EPR8"/>
<keyword evidence="3" id="KW-1185">Reference proteome</keyword>
<evidence type="ECO:0000313" key="3">
    <source>
        <dbReference type="Proteomes" id="UP000524404"/>
    </source>
</evidence>
<feature type="transmembrane region" description="Helical" evidence="1">
    <location>
        <begin position="47"/>
        <end position="69"/>
    </location>
</feature>